<dbReference type="AlphaFoldDB" id="A0A1V9FRY5"/>
<dbReference type="EMBL" id="LVYD01000058">
    <property type="protein sequence ID" value="OQP61149.1"/>
    <property type="molecule type" value="Genomic_DNA"/>
</dbReference>
<accession>A0A1V9FRY5</accession>
<dbReference type="STRING" id="1703345.A3860_05370"/>
<dbReference type="Proteomes" id="UP000192796">
    <property type="component" value="Unassembled WGS sequence"/>
</dbReference>
<comment type="caution">
    <text evidence="1">The sequence shown here is derived from an EMBL/GenBank/DDBJ whole genome shotgun (WGS) entry which is preliminary data.</text>
</comment>
<organism evidence="1 2">
    <name type="scientific">Niastella vici</name>
    <dbReference type="NCBI Taxonomy" id="1703345"/>
    <lineage>
        <taxon>Bacteria</taxon>
        <taxon>Pseudomonadati</taxon>
        <taxon>Bacteroidota</taxon>
        <taxon>Chitinophagia</taxon>
        <taxon>Chitinophagales</taxon>
        <taxon>Chitinophagaceae</taxon>
        <taxon>Niastella</taxon>
    </lineage>
</organism>
<name>A0A1V9FRY5_9BACT</name>
<reference evidence="1 2" key="1">
    <citation type="submission" date="2016-03" db="EMBL/GenBank/DDBJ databases">
        <title>Niastella vici sp. nov., isolated from farmland soil.</title>
        <authorList>
            <person name="Chen L."/>
            <person name="Wang D."/>
            <person name="Yang S."/>
            <person name="Wang G."/>
        </authorList>
    </citation>
    <scope>NUCLEOTIDE SEQUENCE [LARGE SCALE GENOMIC DNA]</scope>
    <source>
        <strain evidence="1 2">DJ57</strain>
    </source>
</reference>
<keyword evidence="2" id="KW-1185">Reference proteome</keyword>
<protein>
    <submittedName>
        <fullName evidence="1">Uncharacterized protein</fullName>
    </submittedName>
</protein>
<proteinExistence type="predicted"/>
<sequence length="230" mass="27191">MANFKFIANFRIEQPLNLFYMQRYFEQLLGDIAISIDNEKNASAAIIYELSDWLSEEEEERTAPVRNLQDWTGIYQEMLPPPHMLTDEQVYALLEALNQLLNIYNCCFVLQTTVPERVQYATIRDNFNQEVKVKTWHMGFFGLCKPGTEHKKCALGEHCQCAFYAGLFTDCIEEDLSPDEERARALQIEIQYLKKKYENDWMKYYPYHLDKDYDDEFGNPYDYGLGDEEE</sequence>
<evidence type="ECO:0000313" key="2">
    <source>
        <dbReference type="Proteomes" id="UP000192796"/>
    </source>
</evidence>
<evidence type="ECO:0000313" key="1">
    <source>
        <dbReference type="EMBL" id="OQP61149.1"/>
    </source>
</evidence>
<gene>
    <name evidence="1" type="ORF">A3860_05370</name>
</gene>